<protein>
    <submittedName>
        <fullName evidence="2">Uncharacterized protein</fullName>
    </submittedName>
</protein>
<keyword evidence="1" id="KW-0812">Transmembrane</keyword>
<feature type="transmembrane region" description="Helical" evidence="1">
    <location>
        <begin position="32"/>
        <end position="54"/>
    </location>
</feature>
<evidence type="ECO:0000313" key="3">
    <source>
        <dbReference type="Proteomes" id="UP000799770"/>
    </source>
</evidence>
<keyword evidence="1" id="KW-0472">Membrane</keyword>
<reference evidence="2" key="1">
    <citation type="journal article" date="2020" name="Stud. Mycol.">
        <title>101 Dothideomycetes genomes: a test case for predicting lifestyles and emergence of pathogens.</title>
        <authorList>
            <person name="Haridas S."/>
            <person name="Albert R."/>
            <person name="Binder M."/>
            <person name="Bloem J."/>
            <person name="Labutti K."/>
            <person name="Salamov A."/>
            <person name="Andreopoulos B."/>
            <person name="Baker S."/>
            <person name="Barry K."/>
            <person name="Bills G."/>
            <person name="Bluhm B."/>
            <person name="Cannon C."/>
            <person name="Castanera R."/>
            <person name="Culley D."/>
            <person name="Daum C."/>
            <person name="Ezra D."/>
            <person name="Gonzalez J."/>
            <person name="Henrissat B."/>
            <person name="Kuo A."/>
            <person name="Liang C."/>
            <person name="Lipzen A."/>
            <person name="Lutzoni F."/>
            <person name="Magnuson J."/>
            <person name="Mondo S."/>
            <person name="Nolan M."/>
            <person name="Ohm R."/>
            <person name="Pangilinan J."/>
            <person name="Park H.-J."/>
            <person name="Ramirez L."/>
            <person name="Alfaro M."/>
            <person name="Sun H."/>
            <person name="Tritt A."/>
            <person name="Yoshinaga Y."/>
            <person name="Zwiers L.-H."/>
            <person name="Turgeon B."/>
            <person name="Goodwin S."/>
            <person name="Spatafora J."/>
            <person name="Crous P."/>
            <person name="Grigoriev I."/>
        </authorList>
    </citation>
    <scope>NUCLEOTIDE SEQUENCE</scope>
    <source>
        <strain evidence="2">CBS 627.86</strain>
    </source>
</reference>
<sequence>MGRRETRRVPSFAPRKSKTETEPEEITICRGVLIMLFFSWGLLFLITAICFASDLLLRASQYPNPILGLLTFGSCFWICSLFVGCIEDWMDMVLDTSPKSKRPNRRTMSAGQALIYNIEEEMIKEAKMHMTW</sequence>
<keyword evidence="1" id="KW-1133">Transmembrane helix</keyword>
<evidence type="ECO:0000256" key="1">
    <source>
        <dbReference type="SAM" id="Phobius"/>
    </source>
</evidence>
<dbReference type="EMBL" id="ML977360">
    <property type="protein sequence ID" value="KAF2106712.1"/>
    <property type="molecule type" value="Genomic_DNA"/>
</dbReference>
<evidence type="ECO:0000313" key="2">
    <source>
        <dbReference type="EMBL" id="KAF2106712.1"/>
    </source>
</evidence>
<dbReference type="AlphaFoldDB" id="A0A6A5YHJ1"/>
<gene>
    <name evidence="2" type="ORF">BDV96DRAFT_607188</name>
</gene>
<proteinExistence type="predicted"/>
<dbReference type="Proteomes" id="UP000799770">
    <property type="component" value="Unassembled WGS sequence"/>
</dbReference>
<feature type="transmembrane region" description="Helical" evidence="1">
    <location>
        <begin position="66"/>
        <end position="86"/>
    </location>
</feature>
<name>A0A6A5YHJ1_9PLEO</name>
<organism evidence="2 3">
    <name type="scientific">Lophiotrema nucula</name>
    <dbReference type="NCBI Taxonomy" id="690887"/>
    <lineage>
        <taxon>Eukaryota</taxon>
        <taxon>Fungi</taxon>
        <taxon>Dikarya</taxon>
        <taxon>Ascomycota</taxon>
        <taxon>Pezizomycotina</taxon>
        <taxon>Dothideomycetes</taxon>
        <taxon>Pleosporomycetidae</taxon>
        <taxon>Pleosporales</taxon>
        <taxon>Lophiotremataceae</taxon>
        <taxon>Lophiotrema</taxon>
    </lineage>
</organism>
<keyword evidence="3" id="KW-1185">Reference proteome</keyword>
<accession>A0A6A5YHJ1</accession>